<dbReference type="EMBL" id="LR633967">
    <property type="protein sequence ID" value="VUX55871.1"/>
    <property type="molecule type" value="Genomic_DNA"/>
</dbReference>
<evidence type="ECO:0000259" key="1">
    <source>
        <dbReference type="PROSITE" id="PS50404"/>
    </source>
</evidence>
<dbReference type="InterPro" id="IPR040079">
    <property type="entry name" value="Glutathione_S-Trfase"/>
</dbReference>
<dbReference type="SUPFAM" id="SSF47616">
    <property type="entry name" value="GST C-terminal domain-like"/>
    <property type="match status" value="1"/>
</dbReference>
<accession>A0A7D9D1Y4</accession>
<sequence length="275" mass="32031">MALEVYYLEETDSICSNRVIVTLAEKGIDNWVRHKMVLMNRDQFTPEYLALNPNAQVPTLVHDGSVIRESSIICSYLDDVEPDPPLKPADPVERAHMQEWVKLFDERGYEATAVINFLTKFRLTESIEKLEERWKFVTNIDRLYRQQSVIREATESPYVMRAIGAWETIFRLMEKALADGRPWIMGEQLTLAETVSAPLVKVLEMLRFLDFWLTPYPNTRAWWDRIAAQPSMQQLDTFPNNALDEDSPHAVAGRKTEPAFREKLDEYWAKFAHAY</sequence>
<dbReference type="PROSITE" id="PS50404">
    <property type="entry name" value="GST_NTER"/>
    <property type="match status" value="1"/>
</dbReference>
<organism evidence="3">
    <name type="scientific">uncultured Woeseiaceae bacterium</name>
    <dbReference type="NCBI Taxonomy" id="1983305"/>
    <lineage>
        <taxon>Bacteria</taxon>
        <taxon>Pseudomonadati</taxon>
        <taxon>Pseudomonadota</taxon>
        <taxon>Gammaproteobacteria</taxon>
        <taxon>Woeseiales</taxon>
        <taxon>Woeseiaceae</taxon>
        <taxon>environmental samples</taxon>
    </lineage>
</organism>
<protein>
    <recommendedName>
        <fullName evidence="4">Glutathione S-transferase</fullName>
    </recommendedName>
</protein>
<dbReference type="PANTHER" id="PTHR43968">
    <property type="match status" value="1"/>
</dbReference>
<evidence type="ECO:0000313" key="3">
    <source>
        <dbReference type="EMBL" id="VUX55871.1"/>
    </source>
</evidence>
<dbReference type="PROSITE" id="PS50405">
    <property type="entry name" value="GST_CTER"/>
    <property type="match status" value="1"/>
</dbReference>
<evidence type="ECO:0008006" key="4">
    <source>
        <dbReference type="Google" id="ProtNLM"/>
    </source>
</evidence>
<dbReference type="InterPro" id="IPR050983">
    <property type="entry name" value="GST_Omega/HSP26"/>
</dbReference>
<reference evidence="3" key="1">
    <citation type="submission" date="2019-07" db="EMBL/GenBank/DDBJ databases">
        <authorList>
            <person name="Weber M."/>
            <person name="Kostadinov I."/>
            <person name="Kostadinov D I."/>
        </authorList>
    </citation>
    <scope>NUCLEOTIDE SEQUENCE</scope>
    <source>
        <strain evidence="3">Gfbio:sag-sample-m06:053724c1-46a9-4a36-b237-ea2bf867836b</strain>
    </source>
</reference>
<dbReference type="SUPFAM" id="SSF52833">
    <property type="entry name" value="Thioredoxin-like"/>
    <property type="match status" value="1"/>
</dbReference>
<feature type="domain" description="GST C-terminal" evidence="2">
    <location>
        <begin position="90"/>
        <end position="243"/>
    </location>
</feature>
<dbReference type="InterPro" id="IPR004045">
    <property type="entry name" value="Glutathione_S-Trfase_N"/>
</dbReference>
<dbReference type="AlphaFoldDB" id="A0A7D9D1Y4"/>
<dbReference type="GO" id="GO:0005737">
    <property type="term" value="C:cytoplasm"/>
    <property type="evidence" value="ECO:0007669"/>
    <property type="project" value="TreeGrafter"/>
</dbReference>
<dbReference type="Pfam" id="PF13409">
    <property type="entry name" value="GST_N_2"/>
    <property type="match status" value="1"/>
</dbReference>
<dbReference type="Gene3D" id="3.40.30.10">
    <property type="entry name" value="Glutaredoxin"/>
    <property type="match status" value="1"/>
</dbReference>
<dbReference type="Gene3D" id="1.20.1050.10">
    <property type="match status" value="1"/>
</dbReference>
<name>A0A7D9D1Y4_9GAMM</name>
<dbReference type="PANTHER" id="PTHR43968:SF6">
    <property type="entry name" value="GLUTATHIONE S-TRANSFERASE OMEGA"/>
    <property type="match status" value="1"/>
</dbReference>
<dbReference type="InterPro" id="IPR010987">
    <property type="entry name" value="Glutathione-S-Trfase_C-like"/>
</dbReference>
<gene>
    <name evidence="3" type="ORF">JTBM06_V1_150003</name>
</gene>
<feature type="domain" description="GST N-terminal" evidence="1">
    <location>
        <begin position="3"/>
        <end position="85"/>
    </location>
</feature>
<dbReference type="SFLD" id="SFLDG00358">
    <property type="entry name" value="Main_(cytGST)"/>
    <property type="match status" value="1"/>
</dbReference>
<dbReference type="InterPro" id="IPR004046">
    <property type="entry name" value="GST_C"/>
</dbReference>
<dbReference type="SFLD" id="SFLDS00019">
    <property type="entry name" value="Glutathione_Transferase_(cytos"/>
    <property type="match status" value="1"/>
</dbReference>
<dbReference type="Pfam" id="PF00043">
    <property type="entry name" value="GST_C"/>
    <property type="match status" value="1"/>
</dbReference>
<evidence type="ECO:0000259" key="2">
    <source>
        <dbReference type="PROSITE" id="PS50405"/>
    </source>
</evidence>
<dbReference type="InterPro" id="IPR036282">
    <property type="entry name" value="Glutathione-S-Trfase_C_sf"/>
</dbReference>
<proteinExistence type="predicted"/>
<dbReference type="InterPro" id="IPR036249">
    <property type="entry name" value="Thioredoxin-like_sf"/>
</dbReference>